<sequence length="102" mass="11882">MFRFLIHYGIHFLLPVAIGLLFFKRHRFRVILILLAGIAIDIDHVVADPIFDPERCSVGFHPLHSYWAIAGYFGLLFFKKTWIFGLALVIHIFADVMDCYLM</sequence>
<feature type="transmembrane region" description="Helical" evidence="1">
    <location>
        <begin position="67"/>
        <end position="94"/>
    </location>
</feature>
<protein>
    <submittedName>
        <fullName evidence="2">DUF6122 family protein</fullName>
    </submittedName>
</protein>
<dbReference type="EMBL" id="JAVTTP010000001">
    <property type="protein sequence ID" value="MDT7829969.1"/>
    <property type="molecule type" value="Genomic_DNA"/>
</dbReference>
<proteinExistence type="predicted"/>
<evidence type="ECO:0000313" key="2">
    <source>
        <dbReference type="EMBL" id="MDT7829969.1"/>
    </source>
</evidence>
<gene>
    <name evidence="2" type="ORF">RQM65_14980</name>
</gene>
<evidence type="ECO:0000256" key="1">
    <source>
        <dbReference type="SAM" id="Phobius"/>
    </source>
</evidence>
<keyword evidence="1" id="KW-0812">Transmembrane</keyword>
<dbReference type="RefSeq" id="WP_314016228.1">
    <property type="nucleotide sequence ID" value="NZ_JAVTTP010000001.1"/>
</dbReference>
<evidence type="ECO:0000313" key="3">
    <source>
        <dbReference type="Proteomes" id="UP001250656"/>
    </source>
</evidence>
<keyword evidence="1" id="KW-0472">Membrane</keyword>
<dbReference type="Proteomes" id="UP001250656">
    <property type="component" value="Unassembled WGS sequence"/>
</dbReference>
<reference evidence="2 3" key="1">
    <citation type="submission" date="2023-09" db="EMBL/GenBank/DDBJ databases">
        <title>Novel taxa isolated from Blanes Bay.</title>
        <authorList>
            <person name="Rey-Velasco X."/>
            <person name="Lucena T."/>
        </authorList>
    </citation>
    <scope>NUCLEOTIDE SEQUENCE [LARGE SCALE GENOMIC DNA]</scope>
    <source>
        <strain evidence="2 3">S334</strain>
    </source>
</reference>
<keyword evidence="1" id="KW-1133">Transmembrane helix</keyword>
<accession>A0ABU3L8B3</accession>
<dbReference type="Pfam" id="PF19617">
    <property type="entry name" value="DUF6122"/>
    <property type="match status" value="1"/>
</dbReference>
<feature type="transmembrane region" description="Helical" evidence="1">
    <location>
        <begin position="6"/>
        <end position="23"/>
    </location>
</feature>
<keyword evidence="3" id="KW-1185">Reference proteome</keyword>
<name>A0ABU3L8B3_9FLAO</name>
<feature type="transmembrane region" description="Helical" evidence="1">
    <location>
        <begin position="30"/>
        <end position="47"/>
    </location>
</feature>
<organism evidence="2 3">
    <name type="scientific">Pricia mediterranea</name>
    <dbReference type="NCBI Taxonomy" id="3076079"/>
    <lineage>
        <taxon>Bacteria</taxon>
        <taxon>Pseudomonadati</taxon>
        <taxon>Bacteroidota</taxon>
        <taxon>Flavobacteriia</taxon>
        <taxon>Flavobacteriales</taxon>
        <taxon>Flavobacteriaceae</taxon>
        <taxon>Pricia</taxon>
    </lineage>
</organism>
<comment type="caution">
    <text evidence="2">The sequence shown here is derived from an EMBL/GenBank/DDBJ whole genome shotgun (WGS) entry which is preliminary data.</text>
</comment>
<dbReference type="InterPro" id="IPR046125">
    <property type="entry name" value="DUF6122"/>
</dbReference>